<proteinExistence type="predicted"/>
<sequence>MSAISYDKAMTTGHGPYPPTQINSSQTKFFIESKAALVTGDLANNHGHTPVGACIATSSKFFIGGKAAVQIGDPLTDGDAVAQGSSKFFII</sequence>
<dbReference type="Gene3D" id="2.60.200.60">
    <property type="match status" value="1"/>
</dbReference>
<name>A0A3Q9R7F0_9CAUD</name>
<dbReference type="InterPro" id="IPR008727">
    <property type="entry name" value="PAAR_motif"/>
</dbReference>
<dbReference type="KEGG" id="vg:55811551"/>
<dbReference type="RefSeq" id="YP_009882255.1">
    <property type="nucleotide sequence ID" value="NC_049445.1"/>
</dbReference>
<evidence type="ECO:0000313" key="3">
    <source>
        <dbReference type="Proteomes" id="UP000287416"/>
    </source>
</evidence>
<dbReference type="EMBL" id="MK278860">
    <property type="protein sequence ID" value="AZU98720.1"/>
    <property type="molecule type" value="Genomic_DNA"/>
</dbReference>
<keyword evidence="3" id="KW-1185">Reference proteome</keyword>
<evidence type="ECO:0000256" key="1">
    <source>
        <dbReference type="SAM" id="MobiDB-lite"/>
    </source>
</evidence>
<dbReference type="Pfam" id="PF05488">
    <property type="entry name" value="PAAR_motif"/>
    <property type="match status" value="1"/>
</dbReference>
<reference evidence="2 3" key="1">
    <citation type="submission" date="2018-12" db="EMBL/GenBank/DDBJ databases">
        <title>Successful treatment of antibiotic resistant microbial bone infection with bacteriophages.</title>
        <authorList>
            <person name="Nir-Paz R."/>
            <person name="Gelman D."/>
            <person name="Khouri A."/>
            <person name="Sisson B.M."/>
            <person name="Fackler J."/>
            <person name="Oren S.A."/>
            <person name="Khalifa L."/>
            <person name="Rimon A."/>
            <person name="Glazer S.C."/>
            <person name="Moses A.E."/>
            <person name="Yoram W."/>
            <person name="Schooley R.T."/>
            <person name="Hazan R."/>
        </authorList>
    </citation>
    <scope>NUCLEOTIDE SEQUENCE [LARGE SCALE GENOMIC DNA]</scope>
</reference>
<protein>
    <recommendedName>
        <fullName evidence="4">Cell puncturing device tip</fullName>
    </recommendedName>
</protein>
<dbReference type="GeneID" id="55811551"/>
<evidence type="ECO:0000313" key="2">
    <source>
        <dbReference type="EMBL" id="AZU98720.1"/>
    </source>
</evidence>
<accession>A0A3Q9R7F0</accession>
<evidence type="ECO:0008006" key="4">
    <source>
        <dbReference type="Google" id="ProtNLM"/>
    </source>
</evidence>
<dbReference type="CDD" id="cd14737">
    <property type="entry name" value="PAAR_1"/>
    <property type="match status" value="1"/>
</dbReference>
<dbReference type="Proteomes" id="UP000287416">
    <property type="component" value="Segment"/>
</dbReference>
<feature type="region of interest" description="Disordered" evidence="1">
    <location>
        <begin position="1"/>
        <end position="21"/>
    </location>
</feature>
<organism evidence="2 3">
    <name type="scientific">Acinetobacter phage AbTZA1</name>
    <dbReference type="NCBI Taxonomy" id="2500827"/>
    <lineage>
        <taxon>Viruses</taxon>
        <taxon>Duplodnaviria</taxon>
        <taxon>Heunggongvirae</taxon>
        <taxon>Uroviricota</taxon>
        <taxon>Caudoviricetes</taxon>
        <taxon>Pantevenvirales</taxon>
        <taxon>Straboviridae</taxon>
        <taxon>Twarogvirinae</taxon>
        <taxon>Hadassahvirus</taxon>
        <taxon>Hadassahvirus azbtza1</taxon>
    </lineage>
</organism>